<evidence type="ECO:0000313" key="1">
    <source>
        <dbReference type="EMBL" id="GHA63697.1"/>
    </source>
</evidence>
<dbReference type="EMBL" id="BMVN01000050">
    <property type="protein sequence ID" value="GHA63697.1"/>
    <property type="molecule type" value="Genomic_DNA"/>
</dbReference>
<name>A0ABQ3D8J0_9ACTN</name>
<evidence type="ECO:0000313" key="2">
    <source>
        <dbReference type="Proteomes" id="UP000653644"/>
    </source>
</evidence>
<evidence type="ECO:0008006" key="3">
    <source>
        <dbReference type="Google" id="ProtNLM"/>
    </source>
</evidence>
<comment type="caution">
    <text evidence="1">The sequence shown here is derived from an EMBL/GenBank/DDBJ whole genome shotgun (WGS) entry which is preliminary data.</text>
</comment>
<reference evidence="2" key="1">
    <citation type="journal article" date="2019" name="Int. J. Syst. Evol. Microbiol.">
        <title>The Global Catalogue of Microorganisms (GCM) 10K type strain sequencing project: providing services to taxonomists for standard genome sequencing and annotation.</title>
        <authorList>
            <consortium name="The Broad Institute Genomics Platform"/>
            <consortium name="The Broad Institute Genome Sequencing Center for Infectious Disease"/>
            <person name="Wu L."/>
            <person name="Ma J."/>
        </authorList>
    </citation>
    <scope>NUCLEOTIDE SEQUENCE [LARGE SCALE GENOMIC DNA]</scope>
    <source>
        <strain evidence="2">JCM 4733</strain>
    </source>
</reference>
<dbReference type="Proteomes" id="UP000653644">
    <property type="component" value="Unassembled WGS sequence"/>
</dbReference>
<accession>A0ABQ3D8J0</accession>
<keyword evidence="2" id="KW-1185">Reference proteome</keyword>
<sequence length="44" mass="4917">MLELFDVLQAQGMTLVVVTHDDAVGARASRRVRIHAGRLRQEEA</sequence>
<protein>
    <recommendedName>
        <fullName evidence="3">ABC transporter ATP-binding protein</fullName>
    </recommendedName>
</protein>
<proteinExistence type="predicted"/>
<gene>
    <name evidence="1" type="ORF">GCM10010345_79850</name>
</gene>
<organism evidence="1 2">
    <name type="scientific">Streptomyces canarius</name>
    <dbReference type="NCBI Taxonomy" id="285453"/>
    <lineage>
        <taxon>Bacteria</taxon>
        <taxon>Bacillati</taxon>
        <taxon>Actinomycetota</taxon>
        <taxon>Actinomycetes</taxon>
        <taxon>Kitasatosporales</taxon>
        <taxon>Streptomycetaceae</taxon>
        <taxon>Streptomyces</taxon>
    </lineage>
</organism>